<comment type="pathway">
    <text evidence="3">Metabolic intermediate biosynthesis; 1-deoxy-D-xylulose 5-phosphate biosynthesis; 1-deoxy-D-xylulose 5-phosphate from D-glyceraldehyde 3-phosphate and pyruvate: step 1/1.</text>
</comment>
<dbReference type="EMBL" id="NGKW01000002">
    <property type="protein sequence ID" value="OTN94889.1"/>
    <property type="molecule type" value="Genomic_DNA"/>
</dbReference>
<evidence type="ECO:0000313" key="15">
    <source>
        <dbReference type="Proteomes" id="UP000194885"/>
    </source>
</evidence>
<dbReference type="GO" id="GO:0005829">
    <property type="term" value="C:cytosol"/>
    <property type="evidence" value="ECO:0007669"/>
    <property type="project" value="TreeGrafter"/>
</dbReference>
<dbReference type="Gene3D" id="3.40.50.970">
    <property type="match status" value="2"/>
</dbReference>
<dbReference type="GO" id="GO:0016114">
    <property type="term" value="P:terpenoid biosynthetic process"/>
    <property type="evidence" value="ECO:0007669"/>
    <property type="project" value="InterPro"/>
</dbReference>
<dbReference type="PANTHER" id="PTHR43322:SF1">
    <property type="entry name" value="1-DEOXY-D-XYLULOSE-5-PHOSPHATE SYNTHASE"/>
    <property type="match status" value="1"/>
</dbReference>
<dbReference type="EC" id="2.2.1.7" evidence="6"/>
<dbReference type="NCBIfam" id="NF003933">
    <property type="entry name" value="PRK05444.2-2"/>
    <property type="match status" value="1"/>
</dbReference>
<dbReference type="CDD" id="cd07033">
    <property type="entry name" value="TPP_PYR_DXS_TK_like"/>
    <property type="match status" value="1"/>
</dbReference>
<evidence type="ECO:0000256" key="9">
    <source>
        <dbReference type="ARBA" id="ARBA00022842"/>
    </source>
</evidence>
<evidence type="ECO:0000256" key="3">
    <source>
        <dbReference type="ARBA" id="ARBA00004980"/>
    </source>
</evidence>
<dbReference type="InterPro" id="IPR005477">
    <property type="entry name" value="Dxylulose-5-P_synthase"/>
</dbReference>
<keyword evidence="8" id="KW-0479">Metal-binding</keyword>
<dbReference type="InterPro" id="IPR049557">
    <property type="entry name" value="Transketolase_CS"/>
</dbReference>
<dbReference type="InterPro" id="IPR009014">
    <property type="entry name" value="Transketo_C/PFOR_II"/>
</dbReference>
<evidence type="ECO:0000313" key="14">
    <source>
        <dbReference type="EMBL" id="OTN94889.1"/>
    </source>
</evidence>
<dbReference type="CDD" id="cd02007">
    <property type="entry name" value="TPP_DXS"/>
    <property type="match status" value="1"/>
</dbReference>
<dbReference type="Pfam" id="PF13292">
    <property type="entry name" value="DXP_synthase_N"/>
    <property type="match status" value="2"/>
</dbReference>
<comment type="cofactor">
    <cofactor evidence="1">
        <name>Mg(2+)</name>
        <dbReference type="ChEBI" id="CHEBI:18420"/>
    </cofactor>
</comment>
<dbReference type="SMART" id="SM00861">
    <property type="entry name" value="Transket_pyr"/>
    <property type="match status" value="1"/>
</dbReference>
<dbReference type="Gene3D" id="3.40.50.920">
    <property type="match status" value="1"/>
</dbReference>
<dbReference type="SUPFAM" id="SSF52922">
    <property type="entry name" value="TK C-terminal domain-like"/>
    <property type="match status" value="1"/>
</dbReference>
<feature type="domain" description="Transketolase-like pyrimidine-binding" evidence="13">
    <location>
        <begin position="283"/>
        <end position="447"/>
    </location>
</feature>
<name>A0A242BHR5_ENTFC</name>
<evidence type="ECO:0000256" key="4">
    <source>
        <dbReference type="ARBA" id="ARBA00011081"/>
    </source>
</evidence>
<protein>
    <recommendedName>
        <fullName evidence="6">1-deoxy-D-xylulose-5-phosphate synthase</fullName>
        <ecNumber evidence="6">2.2.1.7</ecNumber>
    </recommendedName>
</protein>
<dbReference type="Proteomes" id="UP000194885">
    <property type="component" value="Unassembled WGS sequence"/>
</dbReference>
<keyword evidence="9" id="KW-0460">Magnesium</keyword>
<evidence type="ECO:0000256" key="10">
    <source>
        <dbReference type="ARBA" id="ARBA00022977"/>
    </source>
</evidence>
<evidence type="ECO:0000256" key="6">
    <source>
        <dbReference type="ARBA" id="ARBA00013150"/>
    </source>
</evidence>
<dbReference type="AlphaFoldDB" id="A0A242BHR5"/>
<keyword evidence="10" id="KW-0784">Thiamine biosynthesis</keyword>
<dbReference type="FunFam" id="3.40.50.970:FF:000010">
    <property type="entry name" value="1-deoxy-D-xylulose-5-phosphate synthase"/>
    <property type="match status" value="1"/>
</dbReference>
<dbReference type="GO" id="GO:0046872">
    <property type="term" value="F:metal ion binding"/>
    <property type="evidence" value="ECO:0007669"/>
    <property type="project" value="UniProtKB-KW"/>
</dbReference>
<dbReference type="PROSITE" id="PS00801">
    <property type="entry name" value="TRANSKETOLASE_1"/>
    <property type="match status" value="1"/>
</dbReference>
<comment type="subunit">
    <text evidence="5">Homodimer.</text>
</comment>
<comment type="cofactor">
    <cofactor evidence="2">
        <name>thiamine diphosphate</name>
        <dbReference type="ChEBI" id="CHEBI:58937"/>
    </cofactor>
</comment>
<evidence type="ECO:0000256" key="1">
    <source>
        <dbReference type="ARBA" id="ARBA00001946"/>
    </source>
</evidence>
<evidence type="ECO:0000256" key="7">
    <source>
        <dbReference type="ARBA" id="ARBA00022679"/>
    </source>
</evidence>
<dbReference type="UniPathway" id="UPA00064">
    <property type="reaction ID" value="UER00091"/>
</dbReference>
<evidence type="ECO:0000256" key="8">
    <source>
        <dbReference type="ARBA" id="ARBA00022723"/>
    </source>
</evidence>
<evidence type="ECO:0000256" key="11">
    <source>
        <dbReference type="ARBA" id="ARBA00023052"/>
    </source>
</evidence>
<evidence type="ECO:0000256" key="5">
    <source>
        <dbReference type="ARBA" id="ARBA00011738"/>
    </source>
</evidence>
<dbReference type="SUPFAM" id="SSF52518">
    <property type="entry name" value="Thiamin diphosphate-binding fold (THDP-binding)"/>
    <property type="match status" value="2"/>
</dbReference>
<dbReference type="GO" id="GO:0019288">
    <property type="term" value="P:isopentenyl diphosphate biosynthetic process, methylerythritol 4-phosphate pathway"/>
    <property type="evidence" value="ECO:0007669"/>
    <property type="project" value="TreeGrafter"/>
</dbReference>
<sequence length="588" mass="64780">MMSTALHVLDTINSPADVKKLSVEEMKQLAEEMRQKILQKDSDVGGHVGPNLGVVELTIAFHYVFDSPKDKIVWDVSHQSYGHKLLTGRKNGFEKGHYHEVSGYSNQHESEHDYFTVGHTSTSISLATGLAKARDLKKESGNVVAFIGDGSLSGGLAFEGLNNGGALQTNLIVLVNDNEMSIDENHGSLYQNLAELRQTHGESSNNLFKAMGFDYRYVDNGNDLETVIRLFEEVKDIDHPIVLHVHTEKGRGYQPAIDNKMKYHWHVPFDLSTGEAKQAASGETFNTIIMDYLDKKMQTSTVPIAAVNAAIPGAFGLKTFQEKHPDHYFDVGIAEQHSITFASALASQGVRPVVFQSSTFLQRAYDQLSHDLAINENPVILLVGGGTISASDRTHQGTFDIPYLSSIPNIKYLAPATKEDMISMLDWAFEQTAQPVAIRIPTHGVEHGKAIANDYSIPAYQTVNKGEKVAILALGGFLGLGKETMEAFREKGIEATLINPGTITENDVETLDKLKEAHELVITLEDGSLSGGFGEKISRYYGDSSMHVLNFGAKKEFTDSVPTVKLYERYHLTPSQIVEDSLRVLNIQ</sequence>
<gene>
    <name evidence="14" type="ORF">A5810_001135</name>
</gene>
<dbReference type="GO" id="GO:0008661">
    <property type="term" value="F:1-deoxy-D-xylulose-5-phosphate synthase activity"/>
    <property type="evidence" value="ECO:0007669"/>
    <property type="project" value="UniProtKB-EC"/>
</dbReference>
<comment type="caution">
    <text evidence="14">The sequence shown here is derived from an EMBL/GenBank/DDBJ whole genome shotgun (WGS) entry which is preliminary data.</text>
</comment>
<dbReference type="InterPro" id="IPR033248">
    <property type="entry name" value="Transketolase_C"/>
</dbReference>
<dbReference type="PANTHER" id="PTHR43322">
    <property type="entry name" value="1-D-DEOXYXYLULOSE 5-PHOSPHATE SYNTHASE-RELATED"/>
    <property type="match status" value="1"/>
</dbReference>
<evidence type="ECO:0000256" key="12">
    <source>
        <dbReference type="ARBA" id="ARBA00023229"/>
    </source>
</evidence>
<accession>A0A242BHR5</accession>
<organism evidence="14 15">
    <name type="scientific">Enterococcus faecium</name>
    <name type="common">Streptococcus faecium</name>
    <dbReference type="NCBI Taxonomy" id="1352"/>
    <lineage>
        <taxon>Bacteria</taxon>
        <taxon>Bacillati</taxon>
        <taxon>Bacillota</taxon>
        <taxon>Bacilli</taxon>
        <taxon>Lactobacillales</taxon>
        <taxon>Enterococcaceae</taxon>
        <taxon>Enterococcus</taxon>
    </lineage>
</organism>
<dbReference type="NCBIfam" id="NF008968">
    <property type="entry name" value="PRK12315.1"/>
    <property type="match status" value="1"/>
</dbReference>
<dbReference type="GO" id="GO:0009228">
    <property type="term" value="P:thiamine biosynthetic process"/>
    <property type="evidence" value="ECO:0007669"/>
    <property type="project" value="UniProtKB-KW"/>
</dbReference>
<keyword evidence="12" id="KW-0414">Isoprene biosynthesis</keyword>
<evidence type="ECO:0000259" key="13">
    <source>
        <dbReference type="SMART" id="SM00861"/>
    </source>
</evidence>
<dbReference type="InterPro" id="IPR005475">
    <property type="entry name" value="Transketolase-like_Pyr-bd"/>
</dbReference>
<dbReference type="Pfam" id="PF02780">
    <property type="entry name" value="Transketolase_C"/>
    <property type="match status" value="1"/>
</dbReference>
<dbReference type="Pfam" id="PF02779">
    <property type="entry name" value="Transket_pyr"/>
    <property type="match status" value="1"/>
</dbReference>
<proteinExistence type="inferred from homology"/>
<evidence type="ECO:0000256" key="2">
    <source>
        <dbReference type="ARBA" id="ARBA00001964"/>
    </source>
</evidence>
<dbReference type="InterPro" id="IPR029061">
    <property type="entry name" value="THDP-binding"/>
</dbReference>
<reference evidence="14 15" key="1">
    <citation type="submission" date="2017-05" db="EMBL/GenBank/DDBJ databases">
        <title>The Genome Sequence of Enterococcus faecium 7H8_DIV0219.</title>
        <authorList>
            <consortium name="The Broad Institute Genomics Platform"/>
            <consortium name="The Broad Institute Genomic Center for Infectious Diseases"/>
            <person name="Earl A."/>
            <person name="Manson A."/>
            <person name="Schwartman J."/>
            <person name="Gilmore M."/>
            <person name="Abouelleil A."/>
            <person name="Cao P."/>
            <person name="Chapman S."/>
            <person name="Cusick C."/>
            <person name="Shea T."/>
            <person name="Young S."/>
            <person name="Neafsey D."/>
            <person name="Nusbaum C."/>
            <person name="Birren B."/>
        </authorList>
    </citation>
    <scope>NUCLEOTIDE SEQUENCE [LARGE SCALE GENOMIC DNA]</scope>
    <source>
        <strain evidence="14 15">7H8_DIV0219</strain>
    </source>
</reference>
<keyword evidence="7" id="KW-0808">Transferase</keyword>
<comment type="similarity">
    <text evidence="4">Belongs to the transketolase family. DXPS subfamily.</text>
</comment>
<keyword evidence="11" id="KW-0786">Thiamine pyrophosphate</keyword>